<evidence type="ECO:0000256" key="4">
    <source>
        <dbReference type="ARBA" id="ARBA00022837"/>
    </source>
</evidence>
<dbReference type="PANTHER" id="PTHR24028:SF339">
    <property type="entry name" value="CADHERIN DOMAIN-CONTAINING PROTEIN"/>
    <property type="match status" value="1"/>
</dbReference>
<dbReference type="SMART" id="SM00112">
    <property type="entry name" value="CA"/>
    <property type="match status" value="5"/>
</dbReference>
<comment type="subcellular location">
    <subcellularLocation>
        <location evidence="1">Membrane</location>
        <topology evidence="1">Single-pass membrane protein</topology>
    </subcellularLocation>
</comment>
<evidence type="ECO:0000256" key="9">
    <source>
        <dbReference type="SAM" id="MobiDB-lite"/>
    </source>
</evidence>
<dbReference type="CDD" id="cd11304">
    <property type="entry name" value="Cadherin_repeat"/>
    <property type="match status" value="5"/>
</dbReference>
<keyword evidence="7" id="KW-0325">Glycoprotein</keyword>
<feature type="domain" description="Cadherin" evidence="12">
    <location>
        <begin position="367"/>
        <end position="462"/>
    </location>
</feature>
<accession>A0A146KX84</accession>
<evidence type="ECO:0000256" key="8">
    <source>
        <dbReference type="PROSITE-ProRule" id="PRU00043"/>
    </source>
</evidence>
<feature type="compositionally biased region" description="Low complexity" evidence="9">
    <location>
        <begin position="630"/>
        <end position="642"/>
    </location>
</feature>
<dbReference type="InterPro" id="IPR015919">
    <property type="entry name" value="Cadherin-like_sf"/>
</dbReference>
<feature type="region of interest" description="Disordered" evidence="9">
    <location>
        <begin position="764"/>
        <end position="785"/>
    </location>
</feature>
<feature type="transmembrane region" description="Helical" evidence="10">
    <location>
        <begin position="573"/>
        <end position="597"/>
    </location>
</feature>
<evidence type="ECO:0000256" key="3">
    <source>
        <dbReference type="ARBA" id="ARBA00022737"/>
    </source>
</evidence>
<feature type="compositionally biased region" description="Basic and acidic residues" evidence="9">
    <location>
        <begin position="772"/>
        <end position="781"/>
    </location>
</feature>
<evidence type="ECO:0000256" key="11">
    <source>
        <dbReference type="SAM" id="SignalP"/>
    </source>
</evidence>
<evidence type="ECO:0000313" key="13">
    <source>
        <dbReference type="EMBL" id="JAQ00235.1"/>
    </source>
</evidence>
<organism evidence="13">
    <name type="scientific">Lygus hesperus</name>
    <name type="common">Western plant bug</name>
    <dbReference type="NCBI Taxonomy" id="30085"/>
    <lineage>
        <taxon>Eukaryota</taxon>
        <taxon>Metazoa</taxon>
        <taxon>Ecdysozoa</taxon>
        <taxon>Arthropoda</taxon>
        <taxon>Hexapoda</taxon>
        <taxon>Insecta</taxon>
        <taxon>Pterygota</taxon>
        <taxon>Neoptera</taxon>
        <taxon>Paraneoptera</taxon>
        <taxon>Hemiptera</taxon>
        <taxon>Heteroptera</taxon>
        <taxon>Panheteroptera</taxon>
        <taxon>Cimicomorpha</taxon>
        <taxon>Miridae</taxon>
        <taxon>Mirini</taxon>
        <taxon>Lygus</taxon>
    </lineage>
</organism>
<feature type="compositionally biased region" description="Polar residues" evidence="9">
    <location>
        <begin position="605"/>
        <end position="620"/>
    </location>
</feature>
<keyword evidence="6 10" id="KW-0472">Membrane</keyword>
<evidence type="ECO:0000256" key="6">
    <source>
        <dbReference type="ARBA" id="ARBA00023136"/>
    </source>
</evidence>
<keyword evidence="5 10" id="KW-1133">Transmembrane helix</keyword>
<keyword evidence="3" id="KW-0677">Repeat</keyword>
<dbReference type="GO" id="GO:0005509">
    <property type="term" value="F:calcium ion binding"/>
    <property type="evidence" value="ECO:0007669"/>
    <property type="project" value="UniProtKB-UniRule"/>
</dbReference>
<keyword evidence="2 10" id="KW-0812">Transmembrane</keyword>
<feature type="region of interest" description="Disordered" evidence="9">
    <location>
        <begin position="604"/>
        <end position="642"/>
    </location>
</feature>
<dbReference type="PANTHER" id="PTHR24028">
    <property type="entry name" value="CADHERIN-87A"/>
    <property type="match status" value="1"/>
</dbReference>
<dbReference type="PROSITE" id="PS50268">
    <property type="entry name" value="CADHERIN_2"/>
    <property type="match status" value="4"/>
</dbReference>
<dbReference type="PRINTS" id="PR00205">
    <property type="entry name" value="CADHERIN"/>
</dbReference>
<feature type="chain" id="PRO_5007526807" evidence="11">
    <location>
        <begin position="17"/>
        <end position="805"/>
    </location>
</feature>
<feature type="signal peptide" evidence="11">
    <location>
        <begin position="1"/>
        <end position="16"/>
    </location>
</feature>
<dbReference type="InterPro" id="IPR050174">
    <property type="entry name" value="Protocadherin/Cadherin-CA"/>
</dbReference>
<evidence type="ECO:0000256" key="7">
    <source>
        <dbReference type="ARBA" id="ARBA00023180"/>
    </source>
</evidence>
<feature type="region of interest" description="Disordered" evidence="9">
    <location>
        <begin position="712"/>
        <end position="752"/>
    </location>
</feature>
<feature type="domain" description="Cadherin" evidence="12">
    <location>
        <begin position="74"/>
        <end position="131"/>
    </location>
</feature>
<dbReference type="Gene3D" id="2.60.40.60">
    <property type="entry name" value="Cadherins"/>
    <property type="match status" value="5"/>
</dbReference>
<dbReference type="InterPro" id="IPR002126">
    <property type="entry name" value="Cadherin-like_dom"/>
</dbReference>
<evidence type="ECO:0000256" key="1">
    <source>
        <dbReference type="ARBA" id="ARBA00004167"/>
    </source>
</evidence>
<evidence type="ECO:0000256" key="2">
    <source>
        <dbReference type="ARBA" id="ARBA00022692"/>
    </source>
</evidence>
<proteinExistence type="predicted"/>
<evidence type="ECO:0000256" key="10">
    <source>
        <dbReference type="SAM" id="Phobius"/>
    </source>
</evidence>
<dbReference type="Pfam" id="PF00028">
    <property type="entry name" value="Cadherin"/>
    <property type="match status" value="1"/>
</dbReference>
<dbReference type="SUPFAM" id="SSF49313">
    <property type="entry name" value="Cadherin-like"/>
    <property type="match status" value="5"/>
</dbReference>
<gene>
    <name evidence="13" type="primary">stan_4</name>
    <name evidence="13" type="ORF">g.74186</name>
</gene>
<protein>
    <submittedName>
        <fullName evidence="13">Protocadherin-like wing polarity protein stan</fullName>
    </submittedName>
</protein>
<reference evidence="13" key="1">
    <citation type="journal article" date="2016" name="Gigascience">
        <title>De novo construction of an expanded transcriptome assembly for the western tarnished plant bug, Lygus hesperus.</title>
        <authorList>
            <person name="Tassone E.E."/>
            <person name="Geib S.M."/>
            <person name="Hall B."/>
            <person name="Fabrick J.A."/>
            <person name="Brent C.S."/>
            <person name="Hull J.J."/>
        </authorList>
    </citation>
    <scope>NUCLEOTIDE SEQUENCE</scope>
</reference>
<dbReference type="PROSITE" id="PS00232">
    <property type="entry name" value="CADHERIN_1"/>
    <property type="match status" value="1"/>
</dbReference>
<feature type="compositionally biased region" description="Pro residues" evidence="9">
    <location>
        <begin position="719"/>
        <end position="735"/>
    </location>
</feature>
<evidence type="ECO:0000259" key="12">
    <source>
        <dbReference type="PROSITE" id="PS50268"/>
    </source>
</evidence>
<sequence length="805" mass="88391">MEAFLYFSVLIPLVSAAGLDSRCFLENGGSGENFFASEDLPLGSFIGTLRVHGDAGPRGNIELRLEELDSPIIIEPGTKNLTLVKRLDKEGEVGVSSVYIHVLCTPKGSTDSIKIPVNVRVMDVNDNAPQFENGPYILNISEVTVVGTRVLQGVRARDKDQQGPFSTVQYTVLPGPNSVSFNRNQVPTSTFTPEDHFVFVNGLEGTLVLRKPLDYETLPNFTLSIRAQDQGNPPQYTDTLLSVNVIDADDQNPKFEDERYSAILPDQADEGTKLKIQPREISAYDQDLGIKSPVFFSFNSEGSDYKYFEIDKITGQVSVRRRVPEDELLQPATLVVKATQNDNADRYALATLTVSRPGTSYKELQFLQSHYVAGVLENVPLNSVLLTVITNRHRDKRIRYYLDNFQDMFSVLASGDIVLRKHLDYETEDTYLFQVYATDGTMNASAAVNITVLNVNDWDPRFRFPQYEFFVPELNNQNDLGVGETVPVGMVEAADGDRGDKVTLSLQGSAARMFSIDQDGIIRITDVAALNSSTVHLVAVATDTGIPPRQASVPVIIHLPEAVVWKSGVAGNMLVMAGFGAILGLLALIILILIIYIHKHRQPKSKNQLPKSSSQQLTSIESEKLPPMTNNENLSLSSSMNLHENNNLNGSNMNMRENISLRNENMTFGNNRDSGKNGKVDNPMFTANIAVPAAATNSSSPYTATVKSIMSRTNNGRVPPGPPPKKTAAPSPPQIPSQIVPSSNGASLTNRVWPAGSIPRTIKKLSWDDESDSPHSNKTEIDPDVSVTPIGEMKASENMNLTVYF</sequence>
<name>A0A146KX84_LYGHE</name>
<dbReference type="GO" id="GO:0007156">
    <property type="term" value="P:homophilic cell adhesion via plasma membrane adhesion molecules"/>
    <property type="evidence" value="ECO:0007669"/>
    <property type="project" value="InterPro"/>
</dbReference>
<feature type="domain" description="Cadherin" evidence="12">
    <location>
        <begin position="256"/>
        <end position="366"/>
    </location>
</feature>
<keyword evidence="11" id="KW-0732">Signal</keyword>
<dbReference type="GO" id="GO:0005886">
    <property type="term" value="C:plasma membrane"/>
    <property type="evidence" value="ECO:0007669"/>
    <property type="project" value="InterPro"/>
</dbReference>
<keyword evidence="4 8" id="KW-0106">Calcium</keyword>
<dbReference type="EMBL" id="GDHC01018394">
    <property type="protein sequence ID" value="JAQ00235.1"/>
    <property type="molecule type" value="Transcribed_RNA"/>
</dbReference>
<dbReference type="AlphaFoldDB" id="A0A146KX84"/>
<dbReference type="InterPro" id="IPR020894">
    <property type="entry name" value="Cadherin_CS"/>
</dbReference>
<evidence type="ECO:0000256" key="5">
    <source>
        <dbReference type="ARBA" id="ARBA00022989"/>
    </source>
</evidence>
<feature type="domain" description="Cadherin" evidence="12">
    <location>
        <begin position="132"/>
        <end position="255"/>
    </location>
</feature>